<name>A0AAV4NGJ1_CAEEX</name>
<evidence type="ECO:0000256" key="1">
    <source>
        <dbReference type="SAM" id="MobiDB-lite"/>
    </source>
</evidence>
<dbReference type="Proteomes" id="UP001054945">
    <property type="component" value="Unassembled WGS sequence"/>
</dbReference>
<keyword evidence="3" id="KW-1185">Reference proteome</keyword>
<sequence length="98" mass="10700">MYKILEKKKWWIRYIIAYYGTQRGEVAHPVCGLLPPLGRSVLRVRGVPETGAALPGRFRLQSRESRGGSGRGPGAGGHAAENAGRQIASQSLQTEQEL</sequence>
<feature type="compositionally biased region" description="Gly residues" evidence="1">
    <location>
        <begin position="67"/>
        <end position="77"/>
    </location>
</feature>
<dbReference type="AlphaFoldDB" id="A0AAV4NGJ1"/>
<evidence type="ECO:0000313" key="2">
    <source>
        <dbReference type="EMBL" id="GIX83618.1"/>
    </source>
</evidence>
<dbReference type="EMBL" id="BPLR01003351">
    <property type="protein sequence ID" value="GIX83618.1"/>
    <property type="molecule type" value="Genomic_DNA"/>
</dbReference>
<feature type="region of interest" description="Disordered" evidence="1">
    <location>
        <begin position="55"/>
        <end position="98"/>
    </location>
</feature>
<gene>
    <name evidence="2" type="ORF">CEXT_554501</name>
</gene>
<proteinExistence type="predicted"/>
<organism evidence="2 3">
    <name type="scientific">Caerostris extrusa</name>
    <name type="common">Bark spider</name>
    <name type="synonym">Caerostris bankana</name>
    <dbReference type="NCBI Taxonomy" id="172846"/>
    <lineage>
        <taxon>Eukaryota</taxon>
        <taxon>Metazoa</taxon>
        <taxon>Ecdysozoa</taxon>
        <taxon>Arthropoda</taxon>
        <taxon>Chelicerata</taxon>
        <taxon>Arachnida</taxon>
        <taxon>Araneae</taxon>
        <taxon>Araneomorphae</taxon>
        <taxon>Entelegynae</taxon>
        <taxon>Araneoidea</taxon>
        <taxon>Araneidae</taxon>
        <taxon>Caerostris</taxon>
    </lineage>
</organism>
<feature type="compositionally biased region" description="Polar residues" evidence="1">
    <location>
        <begin position="87"/>
        <end position="98"/>
    </location>
</feature>
<accession>A0AAV4NGJ1</accession>
<evidence type="ECO:0000313" key="3">
    <source>
        <dbReference type="Proteomes" id="UP001054945"/>
    </source>
</evidence>
<protein>
    <submittedName>
        <fullName evidence="2">Uncharacterized protein</fullName>
    </submittedName>
</protein>
<comment type="caution">
    <text evidence="2">The sequence shown here is derived from an EMBL/GenBank/DDBJ whole genome shotgun (WGS) entry which is preliminary data.</text>
</comment>
<reference evidence="2 3" key="1">
    <citation type="submission" date="2021-06" db="EMBL/GenBank/DDBJ databases">
        <title>Caerostris extrusa draft genome.</title>
        <authorList>
            <person name="Kono N."/>
            <person name="Arakawa K."/>
        </authorList>
    </citation>
    <scope>NUCLEOTIDE SEQUENCE [LARGE SCALE GENOMIC DNA]</scope>
</reference>